<name>A0A4R3HWF8_9GAMM</name>
<evidence type="ECO:0000313" key="2">
    <source>
        <dbReference type="EMBL" id="TCS37114.1"/>
    </source>
</evidence>
<gene>
    <name evidence="2" type="ORF">BCF53_12132</name>
</gene>
<dbReference type="Proteomes" id="UP000295793">
    <property type="component" value="Unassembled WGS sequence"/>
</dbReference>
<dbReference type="RefSeq" id="WP_132703549.1">
    <property type="nucleotide sequence ID" value="NZ_SLZR01000021.1"/>
</dbReference>
<dbReference type="PANTHER" id="PTHR30087:SF0">
    <property type="entry name" value="INNER MEMBRANE PROTEIN"/>
    <property type="match status" value="1"/>
</dbReference>
<sequence length="317" mass="35797">MDSVSDSILIGISACLTGQKVRYDGSAKKSHFCVEELGKHVSYKTYCPEVAVGMSVPRPTIRQTEIDGNIIVSSADGSNDVTEPMQEYSEQVAQHVSHLSGFIFCAKSPSCGMERVKVYAASGQSSRHDGVGVFAQAIMQANPLLPCEENGRLNDAALRENFVARVFAYNQWLKLKQAGITRKRLIDFHSRMKYTLMSHDPLAVKRLGQILADASLAVEEQAEQYISGCMATLKIIATRKKHTNTLQHLQGYFGDYLTSQERQILAEQIHRYRQGLVPLLVPIEQIKHYLKLYPQSYLQQQFYFNPHPEELKLRYTH</sequence>
<dbReference type="EMBL" id="SLZR01000021">
    <property type="protein sequence ID" value="TCS37114.1"/>
    <property type="molecule type" value="Genomic_DNA"/>
</dbReference>
<protein>
    <submittedName>
        <fullName evidence="2">Uncharacterized protein YbgA (DUF1722 family)</fullName>
    </submittedName>
</protein>
<comment type="caution">
    <text evidence="2">The sequence shown here is derived from an EMBL/GenBank/DDBJ whole genome shotgun (WGS) entry which is preliminary data.</text>
</comment>
<dbReference type="AlphaFoldDB" id="A0A4R3HWF8"/>
<feature type="domain" description="DUF1722" evidence="1">
    <location>
        <begin position="193"/>
        <end position="308"/>
    </location>
</feature>
<dbReference type="OrthoDB" id="495783at2"/>
<organism evidence="2 3">
    <name type="scientific">Reinekea marinisedimentorum</name>
    <dbReference type="NCBI Taxonomy" id="230495"/>
    <lineage>
        <taxon>Bacteria</taxon>
        <taxon>Pseudomonadati</taxon>
        <taxon>Pseudomonadota</taxon>
        <taxon>Gammaproteobacteria</taxon>
        <taxon>Oceanospirillales</taxon>
        <taxon>Saccharospirillaceae</taxon>
        <taxon>Reinekea</taxon>
    </lineage>
</organism>
<dbReference type="InterPro" id="IPR017087">
    <property type="entry name" value="UCP037004"/>
</dbReference>
<dbReference type="PIRSF" id="PIRSF037004">
    <property type="entry name" value="UCP037004"/>
    <property type="match status" value="1"/>
</dbReference>
<proteinExistence type="predicted"/>
<evidence type="ECO:0000259" key="1">
    <source>
        <dbReference type="Pfam" id="PF08349"/>
    </source>
</evidence>
<reference evidence="2 3" key="1">
    <citation type="submission" date="2019-03" db="EMBL/GenBank/DDBJ databases">
        <title>Genomic Encyclopedia of Archaeal and Bacterial Type Strains, Phase II (KMG-II): from individual species to whole genera.</title>
        <authorList>
            <person name="Goeker M."/>
        </authorList>
    </citation>
    <scope>NUCLEOTIDE SEQUENCE [LARGE SCALE GENOMIC DNA]</scope>
    <source>
        <strain evidence="2 3">DSM 15388</strain>
    </source>
</reference>
<dbReference type="PANTHER" id="PTHR30087">
    <property type="entry name" value="INNER MEMBRANE PROTEIN"/>
    <property type="match status" value="1"/>
</dbReference>
<keyword evidence="3" id="KW-1185">Reference proteome</keyword>
<evidence type="ECO:0000313" key="3">
    <source>
        <dbReference type="Proteomes" id="UP000295793"/>
    </source>
</evidence>
<dbReference type="InterPro" id="IPR013560">
    <property type="entry name" value="DUF1722"/>
</dbReference>
<dbReference type="Pfam" id="PF08349">
    <property type="entry name" value="DUF1722"/>
    <property type="match status" value="1"/>
</dbReference>
<accession>A0A4R3HWF8</accession>
<dbReference type="Pfam" id="PF04463">
    <property type="entry name" value="2-thiour_desulf"/>
    <property type="match status" value="1"/>
</dbReference>
<dbReference type="InterPro" id="IPR007553">
    <property type="entry name" value="2-thiour_desulf"/>
</dbReference>